<evidence type="ECO:0000313" key="2">
    <source>
        <dbReference type="EMBL" id="GAC42687.1"/>
    </source>
</evidence>
<sequence>MNGTSMSGFMPEKDLLHTILNDLKRTSREYATGVTEAACPTVRQMFTNLTNSTMLMQGQLFNLMQQQHMYSVASPALRDEVNKQLHDHEQAMHKANQFVQQKLQAQQGYGAGYSGHGGYQQHHHQQQQQQQQHHQQQQQDPYQPQAPGSSRYPDYLS</sequence>
<proteinExistence type="predicted"/>
<gene>
    <name evidence="2" type="ORF">PPOP_2047</name>
</gene>
<accession>M9LAL2</accession>
<comment type="caution">
    <text evidence="2">The sequence shown here is derived from an EMBL/GenBank/DDBJ whole genome shotgun (WGS) entry which is preliminary data.</text>
</comment>
<feature type="region of interest" description="Disordered" evidence="1">
    <location>
        <begin position="107"/>
        <end position="157"/>
    </location>
</feature>
<keyword evidence="3" id="KW-1185">Reference proteome</keyword>
<dbReference type="InterPro" id="IPR012851">
    <property type="entry name" value="Spore_coat_CotF-like"/>
</dbReference>
<feature type="compositionally biased region" description="Low complexity" evidence="1">
    <location>
        <begin position="126"/>
        <end position="148"/>
    </location>
</feature>
<dbReference type="Proteomes" id="UP000029453">
    <property type="component" value="Unassembled WGS sequence"/>
</dbReference>
<dbReference type="AlphaFoldDB" id="M9LAL2"/>
<dbReference type="OrthoDB" id="2382401at2"/>
<evidence type="ECO:0000256" key="1">
    <source>
        <dbReference type="SAM" id="MobiDB-lite"/>
    </source>
</evidence>
<reference evidence="2 3" key="1">
    <citation type="submission" date="2012-10" db="EMBL/GenBank/DDBJ databases">
        <title>Draft Genome Sequence of Paenibacillus popilliae ATCC 14706T.</title>
        <authorList>
            <person name="Iiyama K."/>
            <person name="Mori K."/>
            <person name="Mon H."/>
            <person name="Chieda Y."/>
            <person name="Lee J.M."/>
            <person name="Kusakabe T."/>
            <person name="Tashiro K."/>
            <person name="Asano S."/>
            <person name="Yasunaga-Aoki C."/>
            <person name="Shimizu S."/>
        </authorList>
    </citation>
    <scope>NUCLEOTIDE SEQUENCE [LARGE SCALE GENOMIC DNA]</scope>
    <source>
        <strain evidence="2 3">ATCC 14706</strain>
    </source>
</reference>
<protein>
    <recommendedName>
        <fullName evidence="4">Spore coat protein</fullName>
    </recommendedName>
</protein>
<organism evidence="2 3">
    <name type="scientific">Paenibacillus popilliae ATCC 14706</name>
    <dbReference type="NCBI Taxonomy" id="1212764"/>
    <lineage>
        <taxon>Bacteria</taxon>
        <taxon>Bacillati</taxon>
        <taxon>Bacillota</taxon>
        <taxon>Bacilli</taxon>
        <taxon>Bacillales</taxon>
        <taxon>Paenibacillaceae</taxon>
        <taxon>Paenibacillus</taxon>
    </lineage>
</organism>
<dbReference type="EMBL" id="BALG01000133">
    <property type="protein sequence ID" value="GAC42687.1"/>
    <property type="molecule type" value="Genomic_DNA"/>
</dbReference>
<evidence type="ECO:0000313" key="3">
    <source>
        <dbReference type="Proteomes" id="UP000029453"/>
    </source>
</evidence>
<dbReference type="RefSeq" id="WP_006286176.1">
    <property type="nucleotide sequence ID" value="NZ_BALG01000133.1"/>
</dbReference>
<feature type="compositionally biased region" description="Gly residues" evidence="1">
    <location>
        <begin position="109"/>
        <end position="118"/>
    </location>
</feature>
<dbReference type="Pfam" id="PF07875">
    <property type="entry name" value="Coat_F"/>
    <property type="match status" value="1"/>
</dbReference>
<evidence type="ECO:0008006" key="4">
    <source>
        <dbReference type="Google" id="ProtNLM"/>
    </source>
</evidence>
<name>M9LAL2_PAEPP</name>